<dbReference type="AlphaFoldDB" id="A0A9P0B4L4"/>
<accession>A0A9P0B4L4</accession>
<dbReference type="SMART" id="SM00365">
    <property type="entry name" value="LRR_SD22"/>
    <property type="match status" value="7"/>
</dbReference>
<dbReference type="SMART" id="SM00364">
    <property type="entry name" value="LRR_BAC"/>
    <property type="match status" value="5"/>
</dbReference>
<dbReference type="InterPro" id="IPR032675">
    <property type="entry name" value="LRR_dom_sf"/>
</dbReference>
<protein>
    <submittedName>
        <fullName evidence="5">Uncharacterized protein</fullName>
    </submittedName>
</protein>
<dbReference type="PANTHER" id="PTHR24369:SF211">
    <property type="entry name" value="LEUCINE-RICH REPEAT-CONTAINING PROTEIN 15-LIKE"/>
    <property type="match status" value="1"/>
</dbReference>
<keyword evidence="3" id="KW-0472">Membrane</keyword>
<dbReference type="InterPro" id="IPR003591">
    <property type="entry name" value="Leu-rich_rpt_typical-subtyp"/>
</dbReference>
<keyword evidence="4" id="KW-0732">Signal</keyword>
<evidence type="ECO:0000313" key="6">
    <source>
        <dbReference type="Proteomes" id="UP001154078"/>
    </source>
</evidence>
<dbReference type="SUPFAM" id="SSF52058">
    <property type="entry name" value="L domain-like"/>
    <property type="match status" value="2"/>
</dbReference>
<evidence type="ECO:0000313" key="5">
    <source>
        <dbReference type="EMBL" id="CAH0557361.1"/>
    </source>
</evidence>
<dbReference type="InterPro" id="IPR050541">
    <property type="entry name" value="LRR_TM_domain-containing"/>
</dbReference>
<keyword evidence="1" id="KW-0433">Leucine-rich repeat</keyword>
<feature type="signal peptide" evidence="4">
    <location>
        <begin position="1"/>
        <end position="17"/>
    </location>
</feature>
<dbReference type="SMART" id="SM00369">
    <property type="entry name" value="LRR_TYP"/>
    <property type="match status" value="10"/>
</dbReference>
<dbReference type="GO" id="GO:0005886">
    <property type="term" value="C:plasma membrane"/>
    <property type="evidence" value="ECO:0007669"/>
    <property type="project" value="TreeGrafter"/>
</dbReference>
<evidence type="ECO:0000256" key="2">
    <source>
        <dbReference type="ARBA" id="ARBA00022737"/>
    </source>
</evidence>
<name>A0A9P0B4L4_BRAAE</name>
<keyword evidence="3" id="KW-1133">Transmembrane helix</keyword>
<evidence type="ECO:0000256" key="3">
    <source>
        <dbReference type="SAM" id="Phobius"/>
    </source>
</evidence>
<keyword evidence="2" id="KW-0677">Repeat</keyword>
<dbReference type="Pfam" id="PF13855">
    <property type="entry name" value="LRR_8"/>
    <property type="match status" value="3"/>
</dbReference>
<reference evidence="5" key="1">
    <citation type="submission" date="2021-12" db="EMBL/GenBank/DDBJ databases">
        <authorList>
            <person name="King R."/>
        </authorList>
    </citation>
    <scope>NUCLEOTIDE SEQUENCE</scope>
</reference>
<proteinExistence type="predicted"/>
<feature type="transmembrane region" description="Helical" evidence="3">
    <location>
        <begin position="493"/>
        <end position="518"/>
    </location>
</feature>
<dbReference type="Proteomes" id="UP001154078">
    <property type="component" value="Chromosome 5"/>
</dbReference>
<dbReference type="Pfam" id="PF13516">
    <property type="entry name" value="LRR_6"/>
    <property type="match status" value="1"/>
</dbReference>
<dbReference type="Gene3D" id="3.80.10.10">
    <property type="entry name" value="Ribonuclease Inhibitor"/>
    <property type="match status" value="3"/>
</dbReference>
<keyword evidence="3" id="KW-0812">Transmembrane</keyword>
<dbReference type="InterPro" id="IPR001611">
    <property type="entry name" value="Leu-rich_rpt"/>
</dbReference>
<organism evidence="5 6">
    <name type="scientific">Brassicogethes aeneus</name>
    <name type="common">Rape pollen beetle</name>
    <name type="synonym">Meligethes aeneus</name>
    <dbReference type="NCBI Taxonomy" id="1431903"/>
    <lineage>
        <taxon>Eukaryota</taxon>
        <taxon>Metazoa</taxon>
        <taxon>Ecdysozoa</taxon>
        <taxon>Arthropoda</taxon>
        <taxon>Hexapoda</taxon>
        <taxon>Insecta</taxon>
        <taxon>Pterygota</taxon>
        <taxon>Neoptera</taxon>
        <taxon>Endopterygota</taxon>
        <taxon>Coleoptera</taxon>
        <taxon>Polyphaga</taxon>
        <taxon>Cucujiformia</taxon>
        <taxon>Nitidulidae</taxon>
        <taxon>Meligethinae</taxon>
        <taxon>Brassicogethes</taxon>
    </lineage>
</organism>
<evidence type="ECO:0000256" key="1">
    <source>
        <dbReference type="ARBA" id="ARBA00022614"/>
    </source>
</evidence>
<sequence length="582" mass="65583">MIFKLLIISAFLAKINSLPCPSRCTCSLDSKDRKVVACVKGGMTGSVNLDGITLETQIIKISAPEDNLNDLQMSPIFQSYKKLEEIHITRSNIPQLGLHFFWGLTKLEVLNLSQNNITQALPNNFRGLDRLKELYLDDNRIHSLPSSSFQFLKELRLLSIQRNRLTTLVISLFHNINKLRVLKLSGNQLGELNPEVFGDIKELRVLECRNCGLHKLDPAVNKQLYQLTHLDLGENEIKSILNEDIRGLQSLKNLKLDGNQIRALSDSTFVHQSQMGKLNLAHNEIARISANAFQDLHNFSELNLSHNKLESLENGSLSPIANTLEVLVLSGNHIKLNTLQDLLTIRLKELHLSHCDIADIHLQIFPDSLNVLDLSHNRLSDLPIEVIPSNLTTLDISRNMFRGLNEEILLVLDNVRKIKLDKNPWSCDLCHIVPLLEKSNKTGAYRDVVCMYPYTMSNKKLANVERSELTWCTAASYNSGDANFFFLGEDGRVGIVAASMSVCLLFLTVLVIIGALCYSRRHAAKYYTHEDKLAKEGESILENNHSPLFCDRELTFSFPGDKKISISTIDEIKKEHAITNGT</sequence>
<feature type="chain" id="PRO_5040331769" evidence="4">
    <location>
        <begin position="18"/>
        <end position="582"/>
    </location>
</feature>
<keyword evidence="6" id="KW-1185">Reference proteome</keyword>
<dbReference type="Pfam" id="PF00560">
    <property type="entry name" value="LRR_1"/>
    <property type="match status" value="1"/>
</dbReference>
<evidence type="ECO:0000256" key="4">
    <source>
        <dbReference type="SAM" id="SignalP"/>
    </source>
</evidence>
<dbReference type="EMBL" id="OV121136">
    <property type="protein sequence ID" value="CAH0557361.1"/>
    <property type="molecule type" value="Genomic_DNA"/>
</dbReference>
<dbReference type="OrthoDB" id="9229163at2759"/>
<dbReference type="PROSITE" id="PS51450">
    <property type="entry name" value="LRR"/>
    <property type="match status" value="4"/>
</dbReference>
<gene>
    <name evidence="5" type="ORF">MELIAE_LOCUS8104</name>
</gene>
<dbReference type="PANTHER" id="PTHR24369">
    <property type="entry name" value="ANTIGEN BSP, PUTATIVE-RELATED"/>
    <property type="match status" value="1"/>
</dbReference>